<dbReference type="InterPro" id="IPR009050">
    <property type="entry name" value="Globin-like_sf"/>
</dbReference>
<dbReference type="AlphaFoldDB" id="A0A0N4YK28"/>
<organism evidence="5">
    <name type="scientific">Nippostrongylus brasiliensis</name>
    <name type="common">Rat hookworm</name>
    <dbReference type="NCBI Taxonomy" id="27835"/>
    <lineage>
        <taxon>Eukaryota</taxon>
        <taxon>Metazoa</taxon>
        <taxon>Ecdysozoa</taxon>
        <taxon>Nematoda</taxon>
        <taxon>Chromadorea</taxon>
        <taxon>Rhabditida</taxon>
        <taxon>Rhabditina</taxon>
        <taxon>Rhabditomorpha</taxon>
        <taxon>Strongyloidea</taxon>
        <taxon>Heligmosomidae</taxon>
        <taxon>Nippostrongylus</taxon>
    </lineage>
</organism>
<dbReference type="InterPro" id="IPR053341">
    <property type="entry name" value="Oxidative_stress_globin-like"/>
</dbReference>
<keyword evidence="1" id="KW-0479">Metal-binding</keyword>
<keyword evidence="4" id="KW-1185">Reference proteome</keyword>
<dbReference type="Proteomes" id="UP000271162">
    <property type="component" value="Unassembled WGS sequence"/>
</dbReference>
<dbReference type="GO" id="GO:0019825">
    <property type="term" value="F:oxygen binding"/>
    <property type="evidence" value="ECO:0007669"/>
    <property type="project" value="InterPro"/>
</dbReference>
<dbReference type="InterPro" id="IPR012292">
    <property type="entry name" value="Globin/Proto"/>
</dbReference>
<evidence type="ECO:0000256" key="1">
    <source>
        <dbReference type="RuleBase" id="RU000356"/>
    </source>
</evidence>
<evidence type="ECO:0000259" key="2">
    <source>
        <dbReference type="PROSITE" id="PS01033"/>
    </source>
</evidence>
<dbReference type="PANTHER" id="PTHR47768">
    <property type="entry name" value="GLOBIN RELATED-RELATED"/>
    <property type="match status" value="1"/>
</dbReference>
<dbReference type="EMBL" id="UYSL01022719">
    <property type="protein sequence ID" value="VDL80976.1"/>
    <property type="molecule type" value="Genomic_DNA"/>
</dbReference>
<reference evidence="5" key="1">
    <citation type="submission" date="2017-02" db="UniProtKB">
        <authorList>
            <consortium name="WormBaseParasite"/>
        </authorList>
    </citation>
    <scope>IDENTIFICATION</scope>
</reference>
<name>A0A0N4YK28_NIPBR</name>
<evidence type="ECO:0000313" key="3">
    <source>
        <dbReference type="EMBL" id="VDL80976.1"/>
    </source>
</evidence>
<dbReference type="WBParaSite" id="NBR_0001736101-mRNA-1">
    <property type="protein sequence ID" value="NBR_0001736101-mRNA-1"/>
    <property type="gene ID" value="NBR_0001736101"/>
</dbReference>
<dbReference type="PANTHER" id="PTHR47768:SF2">
    <property type="entry name" value="GLOBIN-RELATED"/>
    <property type="match status" value="1"/>
</dbReference>
<dbReference type="SUPFAM" id="SSF46458">
    <property type="entry name" value="Globin-like"/>
    <property type="match status" value="1"/>
</dbReference>
<keyword evidence="1" id="KW-0349">Heme</keyword>
<dbReference type="GO" id="GO:0005344">
    <property type="term" value="F:oxygen carrier activity"/>
    <property type="evidence" value="ECO:0007669"/>
    <property type="project" value="UniProtKB-KW"/>
</dbReference>
<keyword evidence="1" id="KW-0561">Oxygen transport</keyword>
<dbReference type="InterPro" id="IPR044399">
    <property type="entry name" value="Mb-like_M"/>
</dbReference>
<accession>A0A0N4YK28</accession>
<reference evidence="3 4" key="2">
    <citation type="submission" date="2018-11" db="EMBL/GenBank/DDBJ databases">
        <authorList>
            <consortium name="Pathogen Informatics"/>
        </authorList>
    </citation>
    <scope>NUCLEOTIDE SEQUENCE [LARGE SCALE GENOMIC DNA]</scope>
</reference>
<dbReference type="Pfam" id="PF00042">
    <property type="entry name" value="Globin"/>
    <property type="match status" value="1"/>
</dbReference>
<feature type="domain" description="Globin" evidence="2">
    <location>
        <begin position="239"/>
        <end position="395"/>
    </location>
</feature>
<keyword evidence="1" id="KW-0408">Iron</keyword>
<dbReference type="GO" id="GO:0020037">
    <property type="term" value="F:heme binding"/>
    <property type="evidence" value="ECO:0007669"/>
    <property type="project" value="InterPro"/>
</dbReference>
<evidence type="ECO:0000313" key="4">
    <source>
        <dbReference type="Proteomes" id="UP000271162"/>
    </source>
</evidence>
<protein>
    <submittedName>
        <fullName evidence="5">GLOBIN domain-containing protein</fullName>
    </submittedName>
</protein>
<sequence>MRRGISTDSLDSAASSLLEVNREVPTASLTLKYDEATQMLSVQLHHLTDVYSDYGQIWLLFFLLPHPKPLWRTEARSTPSSFIDYSTVYQQCVRKGDLNKSPSDEPVDNVKLGDVLFLASFSHDRMTVIVSKVRNIPTEYKTVFVRLYIVQPMGQVTKKKTSERVLVGGAADIGESMFFNKSHLRLSIVCGNDEFCKSIGHVTLGPKANGKNAVGAGVVASRRDTPESLDCTLMLSLAHLTEIDKDILIRSWNLVSRKMEALAVDIFEMIFEQAPDAKLMFVFMMRENNEDEKKASEFAFHALRFMQVIESTVNHLEDPETLDPLFLNLGKLHARHEEHLGFSVQGVCASPLSESNESGKSVLRFVIARMKTGLEANVEIRKANRQEVNACHFEG</sequence>
<dbReference type="STRING" id="27835.A0A0N4YK28"/>
<dbReference type="Gene3D" id="1.10.490.10">
    <property type="entry name" value="Globins"/>
    <property type="match status" value="1"/>
</dbReference>
<dbReference type="InterPro" id="IPR000971">
    <property type="entry name" value="Globin"/>
</dbReference>
<proteinExistence type="inferred from homology"/>
<evidence type="ECO:0000313" key="5">
    <source>
        <dbReference type="WBParaSite" id="NBR_0001736101-mRNA-1"/>
    </source>
</evidence>
<keyword evidence="1" id="KW-0813">Transport</keyword>
<comment type="similarity">
    <text evidence="1">Belongs to the globin family.</text>
</comment>
<dbReference type="PROSITE" id="PS01033">
    <property type="entry name" value="GLOBIN"/>
    <property type="match status" value="1"/>
</dbReference>
<dbReference type="CDD" id="cd01040">
    <property type="entry name" value="Mb-like"/>
    <property type="match status" value="1"/>
</dbReference>
<gene>
    <name evidence="3" type="ORF">NBR_LOCUS17362</name>
</gene>